<dbReference type="Proteomes" id="UP000295511">
    <property type="component" value="Unassembled WGS sequence"/>
</dbReference>
<feature type="region of interest" description="Disordered" evidence="1">
    <location>
        <begin position="564"/>
        <end position="612"/>
    </location>
</feature>
<feature type="transmembrane region" description="Helical" evidence="2">
    <location>
        <begin position="418"/>
        <end position="440"/>
    </location>
</feature>
<reference evidence="3 4" key="1">
    <citation type="submission" date="2019-03" db="EMBL/GenBank/DDBJ databases">
        <title>Whole genome sequence of Arthrobacter sp JH1-1.</title>
        <authorList>
            <person name="Trinh H.N."/>
        </authorList>
    </citation>
    <scope>NUCLEOTIDE SEQUENCE [LARGE SCALE GENOMIC DNA]</scope>
    <source>
        <strain evidence="3 4">JH1-1</strain>
    </source>
</reference>
<keyword evidence="4" id="KW-1185">Reference proteome</keyword>
<evidence type="ECO:0000313" key="3">
    <source>
        <dbReference type="EMBL" id="TDF92891.1"/>
    </source>
</evidence>
<gene>
    <name evidence="3" type="ORF">E1809_17185</name>
</gene>
<proteinExistence type="predicted"/>
<evidence type="ECO:0000256" key="1">
    <source>
        <dbReference type="SAM" id="MobiDB-lite"/>
    </source>
</evidence>
<name>A0A4R5KCC0_9MICC</name>
<organism evidence="3 4">
    <name type="scientific">Arthrobacter terricola</name>
    <dbReference type="NCBI Taxonomy" id="2547396"/>
    <lineage>
        <taxon>Bacteria</taxon>
        <taxon>Bacillati</taxon>
        <taxon>Actinomycetota</taxon>
        <taxon>Actinomycetes</taxon>
        <taxon>Micrococcales</taxon>
        <taxon>Micrococcaceae</taxon>
        <taxon>Arthrobacter</taxon>
    </lineage>
</organism>
<feature type="transmembrane region" description="Helical" evidence="2">
    <location>
        <begin position="357"/>
        <end position="379"/>
    </location>
</feature>
<dbReference type="AlphaFoldDB" id="A0A4R5KCC0"/>
<evidence type="ECO:0000313" key="4">
    <source>
        <dbReference type="Proteomes" id="UP000295511"/>
    </source>
</evidence>
<feature type="compositionally biased region" description="Basic residues" evidence="1">
    <location>
        <begin position="590"/>
        <end position="612"/>
    </location>
</feature>
<accession>A0A4R5KCC0</accession>
<feature type="transmembrane region" description="Helical" evidence="2">
    <location>
        <begin position="120"/>
        <end position="144"/>
    </location>
</feature>
<dbReference type="EMBL" id="SMRU01000021">
    <property type="protein sequence ID" value="TDF92891.1"/>
    <property type="molecule type" value="Genomic_DNA"/>
</dbReference>
<keyword evidence="2" id="KW-0472">Membrane</keyword>
<feature type="transmembrane region" description="Helical" evidence="2">
    <location>
        <begin position="468"/>
        <end position="487"/>
    </location>
</feature>
<keyword evidence="2" id="KW-1133">Transmembrane helix</keyword>
<feature type="transmembrane region" description="Helical" evidence="2">
    <location>
        <begin position="511"/>
        <end position="532"/>
    </location>
</feature>
<evidence type="ECO:0000256" key="2">
    <source>
        <dbReference type="SAM" id="Phobius"/>
    </source>
</evidence>
<feature type="transmembrane region" description="Helical" evidence="2">
    <location>
        <begin position="86"/>
        <end position="108"/>
    </location>
</feature>
<sequence>MAYMGDPLLTWASSWLAGHGGHGYVTECSRTCRSLESAPRHVHARWVLQEDKAGQEAVDVLIAEGWWANLFDAPSASRISNWITPLIWGVGWRGFLGAALIVGAVMVGAEWFSGDWGASLALGTVFAMTLCILVALLPAALLLVGKLPGKIGDASAGFLNFLVLWVGDVMVYQQNPRNAFAAKQKIGRDLRWLTARTESTVISAHSLGSILTIDALSESSDSKVKFLATFGCPIKLLKLLKRGKHQFLSRLNNVDRATGWANFYDPFDFIGGRVDNKHGFPYNLKVDNGRGFLGAHGGYPDNAEQFQDALYRLIIFDQAAQVGGTNAPGKPGERDGKEIEVENKNLISAFRSRWWRFFNGTAFMLLSLPSAMAGAYMLVEQGWAGRVADLVNAQKYIPGFIRDTITAAAVQGDPKQQAAGSVLICLAATAVLAVFVLWLGHLVLRSYEARSEAAVAAGGSPSITRFKWFLAGLWAIWLLTLLWAWLYTQVPQKVGPSQITTPGQENTPGQLFTLIIPTAAAMAIIGGLMFLARHLRHFALDSEAQGKARLSMVGSALGDPFIRTNNKYQRGAGRPRAGSDDATHTASVSRFRRQTRKRSGEKRRSGKSHTGR</sequence>
<keyword evidence="2" id="KW-0812">Transmembrane</keyword>
<protein>
    <submittedName>
        <fullName evidence="3">Uncharacterized protein</fullName>
    </submittedName>
</protein>
<comment type="caution">
    <text evidence="3">The sequence shown here is derived from an EMBL/GenBank/DDBJ whole genome shotgun (WGS) entry which is preliminary data.</text>
</comment>